<proteinExistence type="predicted"/>
<protein>
    <submittedName>
        <fullName evidence="1">Uncharacterized protein</fullName>
    </submittedName>
</protein>
<evidence type="ECO:0000313" key="2">
    <source>
        <dbReference type="Proteomes" id="UP001610446"/>
    </source>
</evidence>
<gene>
    <name evidence="1" type="ORF">BJY01DRAFT_250057</name>
</gene>
<reference evidence="1 2" key="1">
    <citation type="submission" date="2024-07" db="EMBL/GenBank/DDBJ databases">
        <title>Section-level genome sequencing and comparative genomics of Aspergillus sections Usti and Cavernicolus.</title>
        <authorList>
            <consortium name="Lawrence Berkeley National Laboratory"/>
            <person name="Nybo J.L."/>
            <person name="Vesth T.C."/>
            <person name="Theobald S."/>
            <person name="Frisvad J.C."/>
            <person name="Larsen T.O."/>
            <person name="Kjaerboelling I."/>
            <person name="Rothschild-Mancinelli K."/>
            <person name="Lyhne E.K."/>
            <person name="Kogle M.E."/>
            <person name="Barry K."/>
            <person name="Clum A."/>
            <person name="Na H."/>
            <person name="Ledsgaard L."/>
            <person name="Lin J."/>
            <person name="Lipzen A."/>
            <person name="Kuo A."/>
            <person name="Riley R."/>
            <person name="Mondo S."/>
            <person name="Labutti K."/>
            <person name="Haridas S."/>
            <person name="Pangalinan J."/>
            <person name="Salamov A.A."/>
            <person name="Simmons B.A."/>
            <person name="Magnuson J.K."/>
            <person name="Chen J."/>
            <person name="Drula E."/>
            <person name="Henrissat B."/>
            <person name="Wiebenga A."/>
            <person name="Lubbers R.J."/>
            <person name="Gomes A.C."/>
            <person name="Makela M.R."/>
            <person name="Stajich J."/>
            <person name="Grigoriev I.V."/>
            <person name="Mortensen U.H."/>
            <person name="De Vries R.P."/>
            <person name="Baker S.E."/>
            <person name="Andersen M.R."/>
        </authorList>
    </citation>
    <scope>NUCLEOTIDE SEQUENCE [LARGE SCALE GENOMIC DNA]</scope>
    <source>
        <strain evidence="1 2">CBS 123904</strain>
    </source>
</reference>
<sequence length="131" mass="14937">MGTLRGLGFMGTTSRIQGGADFYTQNSARLLAGYEYWSRYNSGDDTVPWEPKEIRPGSGEVYDALSEDSRGRNYANYTQPLEAIGIAYHEYFRRGFVDDRPQYTSYMEWQGVGWDTFEWGDDETVGNLGLL</sequence>
<organism evidence="1 2">
    <name type="scientific">Aspergillus pseudoustus</name>
    <dbReference type="NCBI Taxonomy" id="1810923"/>
    <lineage>
        <taxon>Eukaryota</taxon>
        <taxon>Fungi</taxon>
        <taxon>Dikarya</taxon>
        <taxon>Ascomycota</taxon>
        <taxon>Pezizomycotina</taxon>
        <taxon>Eurotiomycetes</taxon>
        <taxon>Eurotiomycetidae</taxon>
        <taxon>Eurotiales</taxon>
        <taxon>Aspergillaceae</taxon>
        <taxon>Aspergillus</taxon>
        <taxon>Aspergillus subgen. Nidulantes</taxon>
    </lineage>
</organism>
<comment type="caution">
    <text evidence="1">The sequence shown here is derived from an EMBL/GenBank/DDBJ whole genome shotgun (WGS) entry which is preliminary data.</text>
</comment>
<accession>A0ABR4JJR0</accession>
<name>A0ABR4JJR0_9EURO</name>
<keyword evidence="2" id="KW-1185">Reference proteome</keyword>
<evidence type="ECO:0000313" key="1">
    <source>
        <dbReference type="EMBL" id="KAL2840278.1"/>
    </source>
</evidence>
<dbReference type="Proteomes" id="UP001610446">
    <property type="component" value="Unassembled WGS sequence"/>
</dbReference>
<dbReference type="EMBL" id="JBFXLU010000122">
    <property type="protein sequence ID" value="KAL2840278.1"/>
    <property type="molecule type" value="Genomic_DNA"/>
</dbReference>